<dbReference type="RefSeq" id="WP_253445112.1">
    <property type="nucleotide sequence ID" value="NZ_JALJYF010000001.1"/>
</dbReference>
<name>A0ABT1G5L7_9GAMM</name>
<accession>A0ABT1G5L7</accession>
<keyword evidence="3" id="KW-1185">Reference proteome</keyword>
<proteinExistence type="predicted"/>
<evidence type="ECO:0000313" key="2">
    <source>
        <dbReference type="EMBL" id="MCP1726585.1"/>
    </source>
</evidence>
<feature type="domain" description="FAD/NAD(P)-binding" evidence="1">
    <location>
        <begin position="6"/>
        <end position="210"/>
    </location>
</feature>
<evidence type="ECO:0000313" key="3">
    <source>
        <dbReference type="Proteomes" id="UP001523550"/>
    </source>
</evidence>
<dbReference type="Pfam" id="PF07992">
    <property type="entry name" value="Pyr_redox_2"/>
    <property type="match status" value="1"/>
</dbReference>
<evidence type="ECO:0000259" key="1">
    <source>
        <dbReference type="Pfam" id="PF07992"/>
    </source>
</evidence>
<dbReference type="EMBL" id="JALJYF010000001">
    <property type="protein sequence ID" value="MCP1726585.1"/>
    <property type="molecule type" value="Genomic_DNA"/>
</dbReference>
<reference evidence="2 3" key="1">
    <citation type="submission" date="2022-03" db="EMBL/GenBank/DDBJ databases">
        <title>Genomic Encyclopedia of Type Strains, Phase III (KMG-III): the genomes of soil and plant-associated and newly described type strains.</title>
        <authorList>
            <person name="Whitman W."/>
        </authorList>
    </citation>
    <scope>NUCLEOTIDE SEQUENCE [LARGE SCALE GENOMIC DNA]</scope>
    <source>
        <strain evidence="2 3">BSker1</strain>
    </source>
</reference>
<organism evidence="2 3">
    <name type="scientific">Natronospira proteinivora</name>
    <dbReference type="NCBI Taxonomy" id="1807133"/>
    <lineage>
        <taxon>Bacteria</taxon>
        <taxon>Pseudomonadati</taxon>
        <taxon>Pseudomonadota</taxon>
        <taxon>Gammaproteobacteria</taxon>
        <taxon>Natronospirales</taxon>
        <taxon>Natronospiraceae</taxon>
        <taxon>Natronospira</taxon>
    </lineage>
</organism>
<dbReference type="Proteomes" id="UP001523550">
    <property type="component" value="Unassembled WGS sequence"/>
</dbReference>
<dbReference type="InterPro" id="IPR036188">
    <property type="entry name" value="FAD/NAD-bd_sf"/>
</dbReference>
<protein>
    <recommendedName>
        <fullName evidence="1">FAD/NAD(P)-binding domain-containing protein</fullName>
    </recommendedName>
</protein>
<dbReference type="InterPro" id="IPR023753">
    <property type="entry name" value="FAD/NAD-binding_dom"/>
</dbReference>
<dbReference type="Gene3D" id="3.50.50.60">
    <property type="entry name" value="FAD/NAD(P)-binding domain"/>
    <property type="match status" value="1"/>
</dbReference>
<comment type="caution">
    <text evidence="2">The sequence shown here is derived from an EMBL/GenBank/DDBJ whole genome shotgun (WGS) entry which is preliminary data.</text>
</comment>
<dbReference type="SUPFAM" id="SSF51905">
    <property type="entry name" value="FAD/NAD(P)-binding domain"/>
    <property type="match status" value="2"/>
</dbReference>
<gene>
    <name evidence="2" type="ORF">J2T60_000550</name>
</gene>
<sequence length="490" mass="54672">MTERCDVCIVGAGISGLNALFVARQYLSRDQRVVLVDRRTRVGGMWLDTYDYIRLHQPHPFFTAGNIEWTLSKKREHLAAKDEVLDHLSHCLAVIKRHIRVTELFGYEFEKAEELDGKVRISCKAGEGYPIEIEADRLIKAYGQGVETNAPLKLSSACARSVSPDYFDVGGPEMRVSNAPVWIVGGGKTGMDTAHVLITEQPGREVNLVAGPGTLFMSRDRLFPRGARRWREGDLMSSIFIEMARRFDGFNEADVLGWFYDNYGISLTPKTGNFLLAILSEAEKETIAAGLNEVVMDYLTDVVDCDGGTEVVLRSGETRSFEPGSWVVNCTGSLIRGEHPYEPYASASGRVLSIQNRSVTIPFPPAGAAAYFLTHLLFLDKLAEVPLYAMDLEALRRKAPQYVMGAGLGPLQLHNLSLIAEAVPARQFAKIFYQSGFDLDRWFPIPRRLRASAGFMLTHKRDRKHHRRTLDTLAERFGIRCEPVVGTGQA</sequence>